<dbReference type="Gene3D" id="3.40.50.2300">
    <property type="match status" value="1"/>
</dbReference>
<dbReference type="InterPro" id="IPR000792">
    <property type="entry name" value="Tscrpt_reg_LuxR_C"/>
</dbReference>
<evidence type="ECO:0000256" key="2">
    <source>
        <dbReference type="ARBA" id="ARBA00023125"/>
    </source>
</evidence>
<keyword evidence="3" id="KW-0804">Transcription</keyword>
<protein>
    <recommendedName>
        <fullName evidence="4">HTH luxR-type domain-containing protein</fullName>
    </recommendedName>
</protein>
<evidence type="ECO:0000256" key="1">
    <source>
        <dbReference type="ARBA" id="ARBA00023015"/>
    </source>
</evidence>
<dbReference type="GO" id="GO:0003677">
    <property type="term" value="F:DNA binding"/>
    <property type="evidence" value="ECO:0007669"/>
    <property type="project" value="UniProtKB-KW"/>
</dbReference>
<dbReference type="Gene3D" id="1.10.10.10">
    <property type="entry name" value="Winged helix-like DNA-binding domain superfamily/Winged helix DNA-binding domain"/>
    <property type="match status" value="1"/>
</dbReference>
<dbReference type="PANTHER" id="PTHR44688">
    <property type="entry name" value="DNA-BINDING TRANSCRIPTIONAL ACTIVATOR DEVR_DOSR"/>
    <property type="match status" value="1"/>
</dbReference>
<keyword evidence="1" id="KW-0805">Transcription regulation</keyword>
<keyword evidence="2" id="KW-0238">DNA-binding</keyword>
<keyword evidence="6" id="KW-1185">Reference proteome</keyword>
<dbReference type="PRINTS" id="PR00038">
    <property type="entry name" value="HTHLUXR"/>
</dbReference>
<dbReference type="AlphaFoldDB" id="V5F0C6"/>
<gene>
    <name evidence="5" type="ORF">VHA01S_005_01630</name>
</gene>
<evidence type="ECO:0000259" key="4">
    <source>
        <dbReference type="PROSITE" id="PS50043"/>
    </source>
</evidence>
<dbReference type="FunFam" id="1.10.10.10:FF:000153">
    <property type="entry name" value="LuxR family transcriptional regulator"/>
    <property type="match status" value="1"/>
</dbReference>
<feature type="domain" description="HTH luxR-type" evidence="4">
    <location>
        <begin position="143"/>
        <end position="208"/>
    </location>
</feature>
<dbReference type="RefSeq" id="WP_023402944.1">
    <property type="nucleotide sequence ID" value="NZ_BAUJ01000005.1"/>
</dbReference>
<name>V5F0C6_9VIBR</name>
<dbReference type="PANTHER" id="PTHR44688:SF16">
    <property type="entry name" value="DNA-BINDING TRANSCRIPTIONAL ACTIVATOR DEVR_DOSR"/>
    <property type="match status" value="1"/>
</dbReference>
<dbReference type="InterPro" id="IPR036388">
    <property type="entry name" value="WH-like_DNA-bd_sf"/>
</dbReference>
<dbReference type="InterPro" id="IPR016032">
    <property type="entry name" value="Sig_transdc_resp-reg_C-effctor"/>
</dbReference>
<evidence type="ECO:0000256" key="3">
    <source>
        <dbReference type="ARBA" id="ARBA00023163"/>
    </source>
</evidence>
<proteinExistence type="predicted"/>
<dbReference type="EMBL" id="BAUJ01000005">
    <property type="protein sequence ID" value="GAD88559.1"/>
    <property type="molecule type" value="Genomic_DNA"/>
</dbReference>
<reference evidence="5 6" key="1">
    <citation type="submission" date="2013-11" db="EMBL/GenBank/DDBJ databases">
        <title>Whole genome shotgun sequence of Vibrio halioticoli NBRC 102217.</title>
        <authorList>
            <person name="Isaki S."/>
            <person name="Kimura A."/>
            <person name="Ohji S."/>
            <person name="Hosoyama A."/>
            <person name="Fujita N."/>
            <person name="Hashimoto M."/>
            <person name="Hosoyama Y."/>
            <person name="Yamazoe A."/>
        </authorList>
    </citation>
    <scope>NUCLEOTIDE SEQUENCE [LARGE SCALE GENOMIC DNA]</scope>
    <source>
        <strain evidence="5 6">NBRC 102217</strain>
    </source>
</reference>
<dbReference type="SUPFAM" id="SSF46894">
    <property type="entry name" value="C-terminal effector domain of the bipartite response regulators"/>
    <property type="match status" value="1"/>
</dbReference>
<accession>V5F0C6</accession>
<comment type="caution">
    <text evidence="5">The sequence shown here is derived from an EMBL/GenBank/DDBJ whole genome shotgun (WGS) entry which is preliminary data.</text>
</comment>
<dbReference type="GO" id="GO:0006355">
    <property type="term" value="P:regulation of DNA-templated transcription"/>
    <property type="evidence" value="ECO:0007669"/>
    <property type="project" value="InterPro"/>
</dbReference>
<dbReference type="eggNOG" id="COG2197">
    <property type="taxonomic scope" value="Bacteria"/>
</dbReference>
<organism evidence="5 6">
    <name type="scientific">Vibrio halioticoli NBRC 102217</name>
    <dbReference type="NCBI Taxonomy" id="1219072"/>
    <lineage>
        <taxon>Bacteria</taxon>
        <taxon>Pseudomonadati</taxon>
        <taxon>Pseudomonadota</taxon>
        <taxon>Gammaproteobacteria</taxon>
        <taxon>Vibrionales</taxon>
        <taxon>Vibrionaceae</taxon>
        <taxon>Vibrio</taxon>
    </lineage>
</organism>
<evidence type="ECO:0000313" key="5">
    <source>
        <dbReference type="EMBL" id="GAD88559.1"/>
    </source>
</evidence>
<evidence type="ECO:0000313" key="6">
    <source>
        <dbReference type="Proteomes" id="UP000017800"/>
    </source>
</evidence>
<dbReference type="OrthoDB" id="561214at2"/>
<dbReference type="Proteomes" id="UP000017800">
    <property type="component" value="Unassembled WGS sequence"/>
</dbReference>
<dbReference type="Pfam" id="PF00196">
    <property type="entry name" value="GerE"/>
    <property type="match status" value="1"/>
</dbReference>
<sequence>MSSRNVMILAEKSLQTSLLEKQLTASLNLNVFTYLPDEAISKSHNLVADLVLIEYDYLRKIKDERVLPDFDMLNWPLMVHDVPPDEVDEDILRWKFLKGVLLKNALVKHIHESIDYIFSGGLWLPRIYMERLVRSYRTTDLSIEQQDSGLTSREKQILELLAYGISNQQIASRLFLSESTVKSHIYKLYKKLNVHSRHDAVRYARMNDYSLTKS</sequence>
<dbReference type="CDD" id="cd06170">
    <property type="entry name" value="LuxR_C_like"/>
    <property type="match status" value="1"/>
</dbReference>
<dbReference type="SMART" id="SM00421">
    <property type="entry name" value="HTH_LUXR"/>
    <property type="match status" value="1"/>
</dbReference>
<dbReference type="PROSITE" id="PS50043">
    <property type="entry name" value="HTH_LUXR_2"/>
    <property type="match status" value="1"/>
</dbReference>